<keyword evidence="3" id="KW-1185">Reference proteome</keyword>
<proteinExistence type="predicted"/>
<dbReference type="AlphaFoldDB" id="A0A927AZ08"/>
<feature type="domain" description="Antirepressor protein C-terminal" evidence="1">
    <location>
        <begin position="3"/>
        <end position="86"/>
    </location>
</feature>
<accession>A0A927AZ08</accession>
<dbReference type="InterPro" id="IPR005039">
    <property type="entry name" value="Ant_C"/>
</dbReference>
<sequence length="103" mass="12052">MTKQTTFSLTQAADLLHFSGGVQNFIFTLRTQRYLDKDLRPYQFCINAGWFVGDMHSLPDPRNFKRFTLIPSLTIRGLNYFDKKFNGNERIIPDLTDLNDLPY</sequence>
<dbReference type="RefSeq" id="WP_191038117.1">
    <property type="nucleotide sequence ID" value="NZ_JACXAA010000002.1"/>
</dbReference>
<dbReference type="Pfam" id="PF03374">
    <property type="entry name" value="ANT"/>
    <property type="match status" value="1"/>
</dbReference>
<dbReference type="EMBL" id="JACXAA010000002">
    <property type="protein sequence ID" value="MBD2752480.1"/>
    <property type="molecule type" value="Genomic_DNA"/>
</dbReference>
<dbReference type="GO" id="GO:0003677">
    <property type="term" value="F:DNA binding"/>
    <property type="evidence" value="ECO:0007669"/>
    <property type="project" value="InterPro"/>
</dbReference>
<dbReference type="Proteomes" id="UP000653797">
    <property type="component" value="Unassembled WGS sequence"/>
</dbReference>
<reference evidence="2" key="1">
    <citation type="submission" date="2020-09" db="EMBL/GenBank/DDBJ databases">
        <authorList>
            <person name="Kim M.K."/>
        </authorList>
    </citation>
    <scope>NUCLEOTIDE SEQUENCE</scope>
    <source>
        <strain evidence="2">BT704</strain>
    </source>
</reference>
<comment type="caution">
    <text evidence="2">The sequence shown here is derived from an EMBL/GenBank/DDBJ whole genome shotgun (WGS) entry which is preliminary data.</text>
</comment>
<evidence type="ECO:0000313" key="2">
    <source>
        <dbReference type="EMBL" id="MBD2752480.1"/>
    </source>
</evidence>
<name>A0A927AZ08_9BACT</name>
<protein>
    <recommendedName>
        <fullName evidence="1">Antirepressor protein C-terminal domain-containing protein</fullName>
    </recommendedName>
</protein>
<evidence type="ECO:0000313" key="3">
    <source>
        <dbReference type="Proteomes" id="UP000653797"/>
    </source>
</evidence>
<evidence type="ECO:0000259" key="1">
    <source>
        <dbReference type="Pfam" id="PF03374"/>
    </source>
</evidence>
<organism evidence="2 3">
    <name type="scientific">Spirosoma validum</name>
    <dbReference type="NCBI Taxonomy" id="2771355"/>
    <lineage>
        <taxon>Bacteria</taxon>
        <taxon>Pseudomonadati</taxon>
        <taxon>Bacteroidota</taxon>
        <taxon>Cytophagia</taxon>
        <taxon>Cytophagales</taxon>
        <taxon>Cytophagaceae</taxon>
        <taxon>Spirosoma</taxon>
    </lineage>
</organism>
<gene>
    <name evidence="2" type="ORF">IC230_06240</name>
</gene>